<name>A0A2T0AY10_9FIRM</name>
<evidence type="ECO:0000313" key="2">
    <source>
        <dbReference type="Proteomes" id="UP000238415"/>
    </source>
</evidence>
<dbReference type="Proteomes" id="UP000238415">
    <property type="component" value="Unassembled WGS sequence"/>
</dbReference>
<reference evidence="1 2" key="1">
    <citation type="submission" date="2018-03" db="EMBL/GenBank/DDBJ databases">
        <title>Genome sequence of Moorella humiferrea DSM 23265.</title>
        <authorList>
            <person name="Poehlein A."/>
            <person name="Daniel R."/>
        </authorList>
    </citation>
    <scope>NUCLEOTIDE SEQUENCE [LARGE SCALE GENOMIC DNA]</scope>
    <source>
        <strain evidence="1 2">DSM 23265</strain>
    </source>
</reference>
<comment type="caution">
    <text evidence="1">The sequence shown here is derived from an EMBL/GenBank/DDBJ whole genome shotgun (WGS) entry which is preliminary data.</text>
</comment>
<accession>A0A2T0AY10</accession>
<dbReference type="EMBL" id="PVXM01000003">
    <property type="protein sequence ID" value="PRR75777.1"/>
    <property type="molecule type" value="Genomic_DNA"/>
</dbReference>
<dbReference type="AlphaFoldDB" id="A0A2T0AY10"/>
<protein>
    <submittedName>
        <fullName evidence="1">DRTGG domain protein</fullName>
    </submittedName>
</protein>
<dbReference type="SUPFAM" id="SSF75138">
    <property type="entry name" value="HprK N-terminal domain-like"/>
    <property type="match status" value="1"/>
</dbReference>
<dbReference type="RefSeq" id="WP_245907728.1">
    <property type="nucleotide sequence ID" value="NZ_CP136419.1"/>
</dbReference>
<dbReference type="InterPro" id="IPR028979">
    <property type="entry name" value="Ser_kin/Pase_Hpr-like_N_sf"/>
</dbReference>
<proteinExistence type="predicted"/>
<gene>
    <name evidence="1" type="ORF">MOHU_01580</name>
</gene>
<keyword evidence="2" id="KW-1185">Reference proteome</keyword>
<dbReference type="Gene3D" id="3.40.1390.20">
    <property type="entry name" value="HprK N-terminal domain-like"/>
    <property type="match status" value="1"/>
</dbReference>
<evidence type="ECO:0000313" key="1">
    <source>
        <dbReference type="EMBL" id="PRR75777.1"/>
    </source>
</evidence>
<organism evidence="1 2">
    <name type="scientific">Neomoorella humiferrea</name>
    <dbReference type="NCBI Taxonomy" id="676965"/>
    <lineage>
        <taxon>Bacteria</taxon>
        <taxon>Bacillati</taxon>
        <taxon>Bacillota</taxon>
        <taxon>Clostridia</taxon>
        <taxon>Neomoorellales</taxon>
        <taxon>Neomoorellaceae</taxon>
        <taxon>Neomoorella</taxon>
    </lineage>
</organism>
<sequence length="124" mass="13306">MGEVGPLKLKEVQAILNAEVFTGMDKLELEVEAGFASDLMSDVLAFASGRILLLTGLTNPHVIHTATMIDAAAIVFVRGKRPDKSLIQAAREVGLPLLGTRFLMYDSCGRLFQAGLKGCSGEDR</sequence>